<dbReference type="InterPro" id="IPR016135">
    <property type="entry name" value="UBQ-conjugating_enzyme/RWD"/>
</dbReference>
<dbReference type="Gene3D" id="3.10.110.10">
    <property type="entry name" value="Ubiquitin Conjugating Enzyme"/>
    <property type="match status" value="1"/>
</dbReference>
<feature type="compositionally biased region" description="Low complexity" evidence="4">
    <location>
        <begin position="3188"/>
        <end position="3202"/>
    </location>
</feature>
<dbReference type="SMART" id="SM00212">
    <property type="entry name" value="UBCc"/>
    <property type="match status" value="1"/>
</dbReference>
<dbReference type="GO" id="GO:0005634">
    <property type="term" value="C:nucleus"/>
    <property type="evidence" value="ECO:0007669"/>
    <property type="project" value="TreeGrafter"/>
</dbReference>
<feature type="region of interest" description="Disordered" evidence="4">
    <location>
        <begin position="4370"/>
        <end position="4406"/>
    </location>
</feature>
<feature type="region of interest" description="Disordered" evidence="4">
    <location>
        <begin position="1711"/>
        <end position="1747"/>
    </location>
</feature>
<feature type="compositionally biased region" description="Polar residues" evidence="4">
    <location>
        <begin position="53"/>
        <end position="67"/>
    </location>
</feature>
<feature type="region of interest" description="Disordered" evidence="4">
    <location>
        <begin position="595"/>
        <end position="622"/>
    </location>
</feature>
<feature type="region of interest" description="Disordered" evidence="4">
    <location>
        <begin position="3186"/>
        <end position="3209"/>
    </location>
</feature>
<dbReference type="GO" id="GO:0004869">
    <property type="term" value="F:cysteine-type endopeptidase inhibitor activity"/>
    <property type="evidence" value="ECO:0007669"/>
    <property type="project" value="TreeGrafter"/>
</dbReference>
<dbReference type="PANTHER" id="PTHR46116:SF39">
    <property type="entry name" value="BACULOVIRAL IAP REPEAT-CONTAINING PROTEIN 6"/>
    <property type="match status" value="1"/>
</dbReference>
<keyword evidence="7" id="KW-1185">Reference proteome</keyword>
<comment type="caution">
    <text evidence="6">The sequence shown here is derived from an EMBL/GenBank/DDBJ whole genome shotgun (WGS) entry which is preliminary data.</text>
</comment>
<dbReference type="GO" id="GO:0004842">
    <property type="term" value="F:ubiquitin-protein transferase activity"/>
    <property type="evidence" value="ECO:0007669"/>
    <property type="project" value="InterPro"/>
</dbReference>
<dbReference type="GO" id="GO:0043066">
    <property type="term" value="P:negative regulation of apoptotic process"/>
    <property type="evidence" value="ECO:0007669"/>
    <property type="project" value="TreeGrafter"/>
</dbReference>
<dbReference type="Pfam" id="PF12356">
    <property type="entry name" value="BIRC6"/>
    <property type="match status" value="1"/>
</dbReference>
<keyword evidence="1" id="KW-0808">Transferase</keyword>
<feature type="region of interest" description="Disordered" evidence="4">
    <location>
        <begin position="4048"/>
        <end position="4068"/>
    </location>
</feature>
<dbReference type="InterPro" id="IPR022103">
    <property type="entry name" value="BIRC6"/>
</dbReference>
<feature type="coiled-coil region" evidence="3">
    <location>
        <begin position="1754"/>
        <end position="1781"/>
    </location>
</feature>
<dbReference type="PROSITE" id="PS50127">
    <property type="entry name" value="UBC_2"/>
    <property type="match status" value="1"/>
</dbReference>
<feature type="compositionally biased region" description="Low complexity" evidence="4">
    <location>
        <begin position="4057"/>
        <end position="4068"/>
    </location>
</feature>
<dbReference type="InterPro" id="IPR000608">
    <property type="entry name" value="UBC"/>
</dbReference>
<evidence type="ECO:0000313" key="7">
    <source>
        <dbReference type="Proteomes" id="UP000230750"/>
    </source>
</evidence>
<evidence type="ECO:0000256" key="4">
    <source>
        <dbReference type="SAM" id="MobiDB-lite"/>
    </source>
</evidence>
<evidence type="ECO:0000256" key="1">
    <source>
        <dbReference type="ARBA" id="ARBA00022679"/>
    </source>
</evidence>
<feature type="region of interest" description="Disordered" evidence="4">
    <location>
        <begin position="53"/>
        <end position="87"/>
    </location>
</feature>
<dbReference type="Pfam" id="PF00179">
    <property type="entry name" value="UQ_con"/>
    <property type="match status" value="1"/>
</dbReference>
<feature type="compositionally biased region" description="Polar residues" evidence="4">
    <location>
        <begin position="1161"/>
        <end position="1176"/>
    </location>
</feature>
<dbReference type="PROSITE" id="PS50096">
    <property type="entry name" value="IQ"/>
    <property type="match status" value="1"/>
</dbReference>
<evidence type="ECO:0000256" key="2">
    <source>
        <dbReference type="ARBA" id="ARBA00022786"/>
    </source>
</evidence>
<feature type="region of interest" description="Disordered" evidence="4">
    <location>
        <begin position="1"/>
        <end position="20"/>
    </location>
</feature>
<sequence>MMRETTELPAMSSGNNNGIEGPLVNGTLKLDETSSLLSSSHLEKLVNSTLNTSTIGNDVGHQTPSNSPLAGATAAAADTPPEDPPKVSKSILVTSLHLCQQPKLKQESAISSIVQGYTVLVVGVSVKQDGHSDQAADNDGRSDQAAGNDGRSDQAAGNDEGGIGPDTSEVDDEFVDNLMGDEVDGSGQSEWKHFLLLYKLQTVPSSILPAILTEIAKEKSFLQSQDPLLNINAVMKKSGGTSASSSSTPVVPDNYLDYVFLDVDESASTLPGPSYFASCVGKNKKQLQSSVLQSIKLPSEVQSGHLRVTNIEFCRGSQSSLVVVMSPAEEESSLLCNNVNDSAKLGSMEVTDALKLRDQGGGALLEYEVNPRDDLSFLVEELKQIKVISSASDRIVKLIPLSPRRKESVRSEDGDNDSHQSAISSRIDDDQYDRSSDAAEEDEPDYGSSLGSSFSVMAVLRASGSVELLNIHCFERLASFTSIGSSPGDKFVSLVYCHGMDRLCAVTEEGRASILVVHHASDGSERFTDSSRMMDTGSILMADSVDANLDSRKKEDSFIGTGNLTVETLRCLHELTQFKTLVPRFKATVPPSWNEIHQEQQQRRHPQHLHQRNEDSSQHTRTWKLQPDGLSWKEHLIELLLTRTSIGHIDIKFNFLPSSQPPPKIQVALLTQTEKKHNIPVDAQIEFRMNSKQHSEKGVIPKSNQPPPTDPMAVFTSPFDDFGNLQEVDGATSEVPFLVKHKTDIVCGPCIMESFSEMPSFSGSVSLTSSELMASRDRSFLLYIGTVEDETTPPPPEETTSHSDNDELMSRLLNSHPLTGSEKISLGSQKAQVKGCDLIQKISITIRRSKKLNASLPRGDRFQRGLMLEMTEFHHKLFRIVACEEVNDLSPQGQRLSLDILSWIAGVQNCEALNKPASLIPVLLEYLPSLIRSCFVEGDRSIAHKCSQLLAQCLGCVKKSSNEEKELKEGLLHSLLEWMPKVAHFSSAGALDWFFRLLYVVMSMDEDAVGTTCLSLLMESSKLLDEKTLHAHTFLRASYGLYGTPLDPVLFEVQPQLPKQDTTEVVNPTANPSLLGYSSLAAYPDITPDIVSQKGPTQPSTATTETDSDLGSLDVAYMEDGAFSFLEGLNFMSGLLEVEPLHFSSCATSDGTQVVKDDQATPVQPSKTTSSYNPISAPSMVPKPTATVQHGYPPMFSMSSLTSAMASVEQQLFANMATIKQLKQSDSQKSSQPPTPKNTPFFMTHTLSPPYETLWSPVTTSTYPEDLMSVLNGTVDTAKGNDLEAASSSSHFSASSSILQNLVSPPELYSMLIERMHAGARRYAILDFGHPVLLTDVFFPACKDLGSVTIDVWTKGENLDGRRLAVALDISNLNLVLNDLLDPPVCRYVKITVIGRYGINTARSKIPLGSYYGHSVALPSSSLPGTSHDSEAPLALGVIPPAHVDQFLLAIGSVLEDIHCRYNLSCSQLTSLLQTVEQDLTLRGLELYLQPNLVDKKALENVKKVYVECLRLQQQLVVVQRTVMRLQASRRGGLPRSSLNSHKTHSLQHMSADALRVLCQHLLDTILALSGKSLSGGISTQLNLETSKALFKHICLKGTAELRSKVGALLMKGGGLQPWWGEFLAWILTEFFSHSADVFPQERVFMLLVSLGQRSLSTRNADSLVTHILTLLANKLSPLKESQSSVGMFAVDLIRWTLLFLSFLLDATPFSEDAESDSGKGDRWSFLSSNPQAMDAPSGGSTFKGNGASAAQIQARLKKQLELHQAKLSSLKNLLKTWKSKMESKNQHWDFQFRKEIHHQASKQVRDIERLQKLTAKAKVATDKKSDMLVRTSGQKPSANIKLPRNPSLQVTRGLLQYLLAIDFTCHVDIFMITCKVLAKIASSTVPCITLAEIATEEQLLQLLESCLGSSNPTLQGMPRGPWAFHSVSCLLADILEGESIPPGVTESDQEEGAVGGQEEDMPNLEADAMPEAGTDMELQGEAESNEENVFPEVVEPVAPTPLLIDPSDLFASGGNDYLPSDISTLADQEFMFGSTKHSASPNIVYQMAPPYSTAYLKQALMGKVLGKQSKQLGDLKRVEVIDRHGVVMPRVSSGMDARLEVGLDMGAEWFLRIHHLHQALVIAQTFVSETCDDDMENSTEVIPEDIRAAVDVVPSKELLQQCFQKVFSGLSAGRYSVESALKMWLQLTTVTEPGQPMEMVFSASGAAPRITMTPMACRSILSAILTLGHIPSIVWCLLFHTLTLVLNQTIPDDSDTADALVADSNLHHVLLKFLSQGGALDVFGSTNQSQVGPTIAEAFWNFLSCLLLKSPITISQRLLKLIKVLVEPSGAINCCFGPMDAQVKLLNFAVDKDVLPSDSDVVLTIAKHVSRLVQCHFANPSRLALQSVGESSLNSKLVELIDKTPKAKAGQNIILSSEGSRDMLLGLLLQFISKQLKHELDSSSAKSLEDQMERIHQGMTASLTDTYKLETNQGGLYSTDSISDDDKERSGELMQQRAAAASAFIISSSGQQKAASFSIVDLVLSSQETMSSLLYGLSQATSGDTIGTVNSVSSQLYQLLMTISREALSEKMVGRSILAYLKDQKGSTHISEPLLWFLRSALNDLQAFATFCEYGGIEILCSNLVQSSRVSVESSMDLVSSTLRTMEKRKSAPTKAPAASKKTQDSKKQFGLVNFAPFCTVTSGNLNTTHPESLLHHTTSVRRSRTAWSYHFYPNETWYDMAINLPCAVLLEEVHINLSSTSVGRCPSGIVLEVSSDGIIFSPVCSPVTISSLVTIRLCLARPEVVQAIIIRLKKPVDSSVMNLSGIKVLGRPVFDSSRGNSKGTQPPLDSVQVCVRWLRLLQHCLTISPLQELPQNLMSVAAQAPGLLATCSALLTIPQGYPYRADIESILLRLGLSSSQVGLTILDMLLRNCFPAPSRGVPSGLVTRLRCQPSLSGVDIIAQLGLTPDSGTKERVQALLDWVGDTARVALHGHSNYSRAPVTLSPSEYGLLHPAATHVHCVASVIWATHTQGTKIDLSGVLTKELFSSVYEWSMVLPVHSPLKRAVDYVLSAMCQVQTAFYDSLLLWMGIQKIPNALGSLTDDNKEDELTQLTDDSKGAAIYLGLDDGAQGTDDWGHLVVDEVHLTTLALASQSPGAVERLIASGFLARLADALADFCNHEILRRDMPQLGDSLTDSSKVKARLLDNPRSSPRSPLSNSQDDGDSERSFTLTADLVTPVLNFFTELCNEPSVKNWLGSPEGSVFWSPMLTVLCHFNRLSLLLNLSTPSHRRGPVLSISQYGAIENAALDFFDKCIVCHSSNQKLLAQNICDELCGQEESASKKCLSGFLRRLILRLMLEDERISLALSASCYLQRNNVADIEQISHPMYGVGKKNMVLDVRLSSKSDELLAMVTESVKSDQQGELEKIDKLAKSGENSETSPYVMVHFGPDKKSVFETELKETFNAAGLSKKQESRKAGESKRKSSKIRKSGKDKITSSSSSSSSAAAQTVQLACPTLGLSHPYLSGLQIPGQMTVGQVVTALKHHGMEEGFSTIQFGVIFQSPNTSTCKTDSSKTLQAQENGHTSFGEGSSQETLIETPTVPSFLQVFASLGGLALLAEHLPHAYHQMAFDQSSWQSLNKEYNTSLAGRKIEEDLFGDDPKDDAIFDNTSLSLIGVLNSSKKDTQPVKPMLTPSGPATIPPHSLAAFGLFLRLPGYAEVLLKEQKKARFLLRLMLGVNEDKDGNNILSMPEASSLPTLPFTALISLLNNTLLATDDGVVLRKMCLETGSIHLILACLAVLSHQSPMKGESNLFTELKNGKGPSATNLGVEAGLKDQKSQSYWAKGTGFGTGSTVSGWNAEEALKRQRAEEEHVTCLFRVLSGYIYPHDWDNETTFLEVTPDLSEDQQQSIFPTVLVELLKQSCLLPAISSYLRNDSVLDMAQHVPLYCSVLEILRALAGSSSLSSLLIHQDDAPANTSDVTLLNLLETMKNCVDVYNSKLGNGSKAKKDKRKTSSRRVKSSGKGEDETDEKETEGLAQLIPEINKTLELVRATVEQLIREKKGGIDGRDGYMSSEGAASAGSSQSKDDQYVAIMKKLQFDTFEMITEDADGKIKFNLSHHFASRVQSAGNIKNAGRARRLAQEAVTLSTSLPLSSSSTVFVRCDEDRLDVMKVLITGPCETPYSLGCFEFDVFFPSDYPKSPMLVNLETTGQHSVRFNPNLYNDGKVCLSVLNTWHGRPEEKWNGDTSSFLQVLVSIQSLILVAEPYFNEPGYERSRGTVSGTKSSREYDANIMQATVKWGMLEMLRHPPACFKEVIQAHFYLKKDEVLRQCDSWIKQLTSFCNDKRVGRTVTHHLAALKRHTAHLQEELRSLQPPESLNLIPREESSANQQAAGAAASSTSEEASTSQAGVDEAGTGGAVAPEDPVELAIAMNVTDTGAVHNDIDIGLMELPMLLDSAEEMSDDYDWDDDEAILIT</sequence>
<reference evidence="6 7" key="1">
    <citation type="journal article" date="2017" name="PLoS Biol.">
        <title>The sea cucumber genome provides insights into morphological evolution and visceral regeneration.</title>
        <authorList>
            <person name="Zhang X."/>
            <person name="Sun L."/>
            <person name="Yuan J."/>
            <person name="Sun Y."/>
            <person name="Gao Y."/>
            <person name="Zhang L."/>
            <person name="Li S."/>
            <person name="Dai H."/>
            <person name="Hamel J.F."/>
            <person name="Liu C."/>
            <person name="Yu Y."/>
            <person name="Liu S."/>
            <person name="Lin W."/>
            <person name="Guo K."/>
            <person name="Jin S."/>
            <person name="Xu P."/>
            <person name="Storey K.B."/>
            <person name="Huan P."/>
            <person name="Zhang T."/>
            <person name="Zhou Y."/>
            <person name="Zhang J."/>
            <person name="Lin C."/>
            <person name="Li X."/>
            <person name="Xing L."/>
            <person name="Huo D."/>
            <person name="Sun M."/>
            <person name="Wang L."/>
            <person name="Mercier A."/>
            <person name="Li F."/>
            <person name="Yang H."/>
            <person name="Xiang J."/>
        </authorList>
    </citation>
    <scope>NUCLEOTIDE SEQUENCE [LARGE SCALE GENOMIC DNA]</scope>
    <source>
        <strain evidence="6">Shaxun</strain>
        <tissue evidence="6">Muscle</tissue>
    </source>
</reference>
<dbReference type="OrthoDB" id="2196114at2759"/>
<dbReference type="Proteomes" id="UP000230750">
    <property type="component" value="Unassembled WGS sequence"/>
</dbReference>
<feature type="compositionally biased region" description="Acidic residues" evidence="4">
    <location>
        <begin position="1948"/>
        <end position="1961"/>
    </location>
</feature>
<keyword evidence="2" id="KW-0833">Ubl conjugation pathway</keyword>
<proteinExistence type="predicted"/>
<dbReference type="SUPFAM" id="SSF54495">
    <property type="entry name" value="UBC-like"/>
    <property type="match status" value="1"/>
</dbReference>
<keyword evidence="3" id="KW-0175">Coiled coil</keyword>
<protein>
    <submittedName>
        <fullName evidence="6">Putative baculoviral IAP repeat-containing protein 6-like</fullName>
    </submittedName>
</protein>
<evidence type="ECO:0000313" key="6">
    <source>
        <dbReference type="EMBL" id="PIK48664.1"/>
    </source>
</evidence>
<evidence type="ECO:0000256" key="3">
    <source>
        <dbReference type="SAM" id="Coils"/>
    </source>
</evidence>
<dbReference type="PANTHER" id="PTHR46116">
    <property type="entry name" value="(E3-INDEPENDENT) E2 UBIQUITIN-CONJUGATING ENZYME"/>
    <property type="match status" value="1"/>
</dbReference>
<feature type="compositionally biased region" description="Basic and acidic residues" evidence="4">
    <location>
        <begin position="3454"/>
        <end position="3466"/>
    </location>
</feature>
<gene>
    <name evidence="6" type="ORF">BSL78_14476</name>
</gene>
<accession>A0A2G8KKX9</accession>
<feature type="region of interest" description="Disordered" evidence="4">
    <location>
        <begin position="406"/>
        <end position="448"/>
    </location>
</feature>
<name>A0A2G8KKX9_STIJA</name>
<dbReference type="CDD" id="cd23810">
    <property type="entry name" value="UBCc_BIRC6"/>
    <property type="match status" value="1"/>
</dbReference>
<feature type="region of interest" description="Disordered" evidence="4">
    <location>
        <begin position="1941"/>
        <end position="1961"/>
    </location>
</feature>
<feature type="domain" description="UBC core" evidence="5">
    <location>
        <begin position="4119"/>
        <end position="4286"/>
    </location>
</feature>
<feature type="region of interest" description="Disordered" evidence="4">
    <location>
        <begin position="1155"/>
        <end position="1178"/>
    </location>
</feature>
<feature type="compositionally biased region" description="Basic and acidic residues" evidence="4">
    <location>
        <begin position="406"/>
        <end position="418"/>
    </location>
</feature>
<dbReference type="STRING" id="307972.A0A2G8KKX9"/>
<feature type="compositionally biased region" description="Basic residues" evidence="4">
    <location>
        <begin position="3989"/>
        <end position="4004"/>
    </location>
</feature>
<dbReference type="FunFam" id="3.10.110.10:FF:000014">
    <property type="entry name" value="Baculoviral IAP repeat-containing protein 6"/>
    <property type="match status" value="1"/>
</dbReference>
<evidence type="ECO:0000259" key="5">
    <source>
        <dbReference type="PROSITE" id="PS50127"/>
    </source>
</evidence>
<feature type="compositionally biased region" description="Basic and acidic residues" evidence="4">
    <location>
        <begin position="130"/>
        <end position="142"/>
    </location>
</feature>
<dbReference type="GO" id="GO:0032465">
    <property type="term" value="P:regulation of cytokinesis"/>
    <property type="evidence" value="ECO:0007669"/>
    <property type="project" value="InterPro"/>
</dbReference>
<feature type="compositionally biased region" description="Low complexity" evidence="4">
    <location>
        <begin position="4372"/>
        <end position="4395"/>
    </location>
</feature>
<feature type="compositionally biased region" description="Low complexity" evidence="4">
    <location>
        <begin position="68"/>
        <end position="79"/>
    </location>
</feature>
<dbReference type="EMBL" id="MRZV01000509">
    <property type="protein sequence ID" value="PIK48664.1"/>
    <property type="molecule type" value="Genomic_DNA"/>
</dbReference>
<feature type="compositionally biased region" description="Basic and acidic residues" evidence="4">
    <location>
        <begin position="426"/>
        <end position="437"/>
    </location>
</feature>
<feature type="region of interest" description="Disordered" evidence="4">
    <location>
        <begin position="3450"/>
        <end position="3486"/>
    </location>
</feature>
<dbReference type="GO" id="GO:0006915">
    <property type="term" value="P:apoptotic process"/>
    <property type="evidence" value="ECO:0007669"/>
    <property type="project" value="InterPro"/>
</dbReference>
<feature type="region of interest" description="Disordered" evidence="4">
    <location>
        <begin position="3986"/>
        <end position="4021"/>
    </location>
</feature>
<organism evidence="6 7">
    <name type="scientific">Stichopus japonicus</name>
    <name type="common">Sea cucumber</name>
    <dbReference type="NCBI Taxonomy" id="307972"/>
    <lineage>
        <taxon>Eukaryota</taxon>
        <taxon>Metazoa</taxon>
        <taxon>Echinodermata</taxon>
        <taxon>Eleutherozoa</taxon>
        <taxon>Echinozoa</taxon>
        <taxon>Holothuroidea</taxon>
        <taxon>Aspidochirotacea</taxon>
        <taxon>Aspidochirotida</taxon>
        <taxon>Stichopodidae</taxon>
        <taxon>Apostichopus</taxon>
    </lineage>
</organism>
<feature type="region of interest" description="Disordered" evidence="4">
    <location>
        <begin position="130"/>
        <end position="171"/>
    </location>
</feature>